<feature type="region of interest" description="Disordered" evidence="1">
    <location>
        <begin position="264"/>
        <end position="290"/>
    </location>
</feature>
<dbReference type="GeneID" id="5546020"/>
<dbReference type="InParanoid" id="A7TIV9"/>
<evidence type="ECO:0000313" key="2">
    <source>
        <dbReference type="EMBL" id="EDO17771.1"/>
    </source>
</evidence>
<dbReference type="HOGENOM" id="CLU_960424_0_0_1"/>
<keyword evidence="3" id="KW-1185">Reference proteome</keyword>
<dbReference type="OrthoDB" id="4070651at2759"/>
<feature type="compositionally biased region" description="Polar residues" evidence="1">
    <location>
        <begin position="46"/>
        <end position="79"/>
    </location>
</feature>
<feature type="compositionally biased region" description="Low complexity" evidence="1">
    <location>
        <begin position="135"/>
        <end position="157"/>
    </location>
</feature>
<dbReference type="eggNOG" id="ENOG502SC3B">
    <property type="taxonomic scope" value="Eukaryota"/>
</dbReference>
<dbReference type="AlphaFoldDB" id="A7TIV9"/>
<feature type="compositionally biased region" description="Basic residues" evidence="1">
    <location>
        <begin position="12"/>
        <end position="21"/>
    </location>
</feature>
<gene>
    <name evidence="2" type="ORF">Kpol_541p14</name>
</gene>
<organism evidence="3">
    <name type="scientific">Vanderwaltozyma polyspora (strain ATCC 22028 / DSM 70294 / BCRC 21397 / CBS 2163 / NBRC 10782 / NRRL Y-8283 / UCD 57-17)</name>
    <name type="common">Kluyveromyces polysporus</name>
    <dbReference type="NCBI Taxonomy" id="436907"/>
    <lineage>
        <taxon>Eukaryota</taxon>
        <taxon>Fungi</taxon>
        <taxon>Dikarya</taxon>
        <taxon>Ascomycota</taxon>
        <taxon>Saccharomycotina</taxon>
        <taxon>Saccharomycetes</taxon>
        <taxon>Saccharomycetales</taxon>
        <taxon>Saccharomycetaceae</taxon>
        <taxon>Vanderwaltozyma</taxon>
    </lineage>
</organism>
<dbReference type="Proteomes" id="UP000000267">
    <property type="component" value="Unassembled WGS sequence"/>
</dbReference>
<protein>
    <submittedName>
        <fullName evidence="2">Uncharacterized protein</fullName>
    </submittedName>
</protein>
<name>A7TIV9_VANPO</name>
<dbReference type="OMA" id="DSMANNQ"/>
<dbReference type="EMBL" id="DS480398">
    <property type="protein sequence ID" value="EDO17771.1"/>
    <property type="molecule type" value="Genomic_DNA"/>
</dbReference>
<proteinExistence type="predicted"/>
<evidence type="ECO:0000256" key="1">
    <source>
        <dbReference type="SAM" id="MobiDB-lite"/>
    </source>
</evidence>
<feature type="region of interest" description="Disordered" evidence="1">
    <location>
        <begin position="135"/>
        <end position="158"/>
    </location>
</feature>
<feature type="region of interest" description="Disordered" evidence="1">
    <location>
        <begin position="1"/>
        <end position="90"/>
    </location>
</feature>
<evidence type="ECO:0000313" key="3">
    <source>
        <dbReference type="Proteomes" id="UP000000267"/>
    </source>
</evidence>
<dbReference type="RefSeq" id="XP_001645629.1">
    <property type="nucleotide sequence ID" value="XM_001645579.1"/>
</dbReference>
<dbReference type="KEGG" id="vpo:Kpol_541p14"/>
<accession>A7TIV9</accession>
<reference evidence="2 3" key="1">
    <citation type="journal article" date="2007" name="Proc. Natl. Acad. Sci. U.S.A.">
        <title>Independent sorting-out of thousands of duplicated gene pairs in two yeast species descended from a whole-genome duplication.</title>
        <authorList>
            <person name="Scannell D.R."/>
            <person name="Frank A.C."/>
            <person name="Conant G.C."/>
            <person name="Byrne K.P."/>
            <person name="Woolfit M."/>
            <person name="Wolfe K.H."/>
        </authorList>
    </citation>
    <scope>NUCLEOTIDE SEQUENCE [LARGE SCALE GENOMIC DNA]</scope>
    <source>
        <strain evidence="3">ATCC 22028 / DSM 70294 / BCRC 21397 / CBS 2163 / NBRC 10782 / NRRL Y-8283 / UCD 57-17</strain>
    </source>
</reference>
<sequence>MAKTLAQGRKPGSGRKPGKGKTLREGRKPGSGRRPKNATAATATTLTSNINKSNNSAGIGINSTINTGTRTKSSTNSRGKNSKSKANAKVHLDDVNANTIPVSMMNNIVNGVNLLGTMQITQDSFNENIMQRKQSNNNRRNNNNNNNNSNNNNNNNSISTRDLEALDALRELTTSPTFATLNDITLSNNVNGMPLPLPRLDVITPQRPLLHHSRLLSNDKLDQRNTDFLTGNPNLINTAHLINDHTTMAPHNIGLPHINNAINDTSNIMNNQSPYGTNRNSNNSTSHKRH</sequence>